<dbReference type="KEGG" id="hru:Halru_2438"/>
<dbReference type="InterPro" id="IPR032710">
    <property type="entry name" value="NTF2-like_dom_sf"/>
</dbReference>
<name>L0IBS6_HALRX</name>
<accession>L0IBS6</accession>
<gene>
    <name evidence="1" type="ordered locus">Halru_2438</name>
</gene>
<dbReference type="OrthoDB" id="8685at2157"/>
<dbReference type="STRING" id="797302.Halru_2438"/>
<dbReference type="EMBL" id="CP003050">
    <property type="protein sequence ID" value="AGB17020.1"/>
    <property type="molecule type" value="Genomic_DNA"/>
</dbReference>
<dbReference type="HOGENOM" id="CLU_100997_5_0_2"/>
<dbReference type="GO" id="GO:0016853">
    <property type="term" value="F:isomerase activity"/>
    <property type="evidence" value="ECO:0007669"/>
    <property type="project" value="UniProtKB-KW"/>
</dbReference>
<dbReference type="Proteomes" id="UP000010846">
    <property type="component" value="Chromosome"/>
</dbReference>
<dbReference type="GO" id="GO:0030638">
    <property type="term" value="P:polyketide metabolic process"/>
    <property type="evidence" value="ECO:0007669"/>
    <property type="project" value="InterPro"/>
</dbReference>
<dbReference type="GeneID" id="14376946"/>
<sequence>MTAATGPKSTANPAHLMLREVWSTGDIELIDELVADRHVHYDPLFDEPIAGASALKEWVGTVRTGSPTLTKSVRETYVDGNAVILTYTSTGTHDGEIMGIAPTGRSFELEGASVFRVDDGRLVETVDVWDTFGLFSQIGAFPEVV</sequence>
<dbReference type="Pfam" id="PF07366">
    <property type="entry name" value="SnoaL"/>
    <property type="match status" value="1"/>
</dbReference>
<dbReference type="PANTHER" id="PTHR38436:SF1">
    <property type="entry name" value="ESTER CYCLASE"/>
    <property type="match status" value="1"/>
</dbReference>
<organism evidence="1 2">
    <name type="scientific">Halovivax ruber (strain DSM 18193 / JCM 13892 / XH-70)</name>
    <dbReference type="NCBI Taxonomy" id="797302"/>
    <lineage>
        <taxon>Archaea</taxon>
        <taxon>Methanobacteriati</taxon>
        <taxon>Methanobacteriota</taxon>
        <taxon>Stenosarchaea group</taxon>
        <taxon>Halobacteria</taxon>
        <taxon>Halobacteriales</taxon>
        <taxon>Natrialbaceae</taxon>
        <taxon>Halovivax</taxon>
    </lineage>
</organism>
<reference evidence="1" key="1">
    <citation type="submission" date="2011-09" db="EMBL/GenBank/DDBJ databases">
        <title>Complete sequence of Halovivax ruber XH-70.</title>
        <authorList>
            <consortium name="US DOE Joint Genome Institute"/>
            <person name="Lucas S."/>
            <person name="Han J."/>
            <person name="Lapidus A."/>
            <person name="Cheng J.-F."/>
            <person name="Goodwin L."/>
            <person name="Pitluck S."/>
            <person name="Peters L."/>
            <person name="Mikhailova N."/>
            <person name="Davenport K."/>
            <person name="Detter J.C."/>
            <person name="Han C."/>
            <person name="Tapia R."/>
            <person name="Land M."/>
            <person name="Hauser L."/>
            <person name="Kyrpides N."/>
            <person name="Ivanova N."/>
            <person name="Pagani I."/>
            <person name="Sproer C."/>
            <person name="Anderson I."/>
            <person name="Woyke T."/>
        </authorList>
    </citation>
    <scope>NUCLEOTIDE SEQUENCE</scope>
    <source>
        <strain evidence="1">XH-70</strain>
    </source>
</reference>
<protein>
    <submittedName>
        <fullName evidence="1">Ketosteroid isomerase-like protein</fullName>
    </submittedName>
</protein>
<dbReference type="SUPFAM" id="SSF54427">
    <property type="entry name" value="NTF2-like"/>
    <property type="match status" value="1"/>
</dbReference>
<evidence type="ECO:0000313" key="2">
    <source>
        <dbReference type="Proteomes" id="UP000010846"/>
    </source>
</evidence>
<proteinExistence type="predicted"/>
<evidence type="ECO:0000313" key="1">
    <source>
        <dbReference type="EMBL" id="AGB17020.1"/>
    </source>
</evidence>
<keyword evidence="2" id="KW-1185">Reference proteome</keyword>
<dbReference type="RefSeq" id="WP_015301623.1">
    <property type="nucleotide sequence ID" value="NC_019964.1"/>
</dbReference>
<dbReference type="PANTHER" id="PTHR38436">
    <property type="entry name" value="POLYKETIDE CYCLASE SNOAL-LIKE DOMAIN"/>
    <property type="match status" value="1"/>
</dbReference>
<dbReference type="AlphaFoldDB" id="L0IBS6"/>
<keyword evidence="1" id="KW-0413">Isomerase</keyword>
<dbReference type="eggNOG" id="arCOG06513">
    <property type="taxonomic scope" value="Archaea"/>
</dbReference>
<dbReference type="Gene3D" id="3.10.450.50">
    <property type="match status" value="1"/>
</dbReference>
<dbReference type="InterPro" id="IPR009959">
    <property type="entry name" value="Cyclase_SnoaL-like"/>
</dbReference>